<gene>
    <name evidence="14" type="primary">lamc2</name>
</gene>
<evidence type="ECO:0000256" key="8">
    <source>
        <dbReference type="ARBA" id="ARBA00023180"/>
    </source>
</evidence>
<dbReference type="GO" id="GO:0007411">
    <property type="term" value="P:axon guidance"/>
    <property type="evidence" value="ECO:0007669"/>
    <property type="project" value="TreeGrafter"/>
</dbReference>
<dbReference type="InterPro" id="IPR002049">
    <property type="entry name" value="LE_dom"/>
</dbReference>
<protein>
    <submittedName>
        <fullName evidence="14">Laminin subunit gamma-2-like</fullName>
    </submittedName>
</protein>
<dbReference type="CDD" id="cd00055">
    <property type="entry name" value="EGF_Lam"/>
    <property type="match status" value="4"/>
</dbReference>
<evidence type="ECO:0000313" key="15">
    <source>
        <dbReference type="Proteomes" id="UP000472270"/>
    </source>
</evidence>
<keyword evidence="4" id="KW-0732">Signal</keyword>
<dbReference type="InterPro" id="IPR050440">
    <property type="entry name" value="Laminin/Netrin_ECM"/>
</dbReference>
<dbReference type="Ensembl" id="ENSSRHT00000015257.1">
    <property type="protein sequence ID" value="ENSSRHP00000014760.1"/>
    <property type="gene ID" value="ENSSRHG00000008216.1"/>
</dbReference>
<keyword evidence="3" id="KW-0272">Extracellular matrix</keyword>
<comment type="caution">
    <text evidence="10">Lacks conserved residue(s) required for the propagation of feature annotation.</text>
</comment>
<keyword evidence="9 10" id="KW-0424">Laminin EGF-like domain</keyword>
<dbReference type="KEGG" id="srx:107722066"/>
<dbReference type="GO" id="GO:0009888">
    <property type="term" value="P:tissue development"/>
    <property type="evidence" value="ECO:0007669"/>
    <property type="project" value="TreeGrafter"/>
</dbReference>
<evidence type="ECO:0000256" key="11">
    <source>
        <dbReference type="SAM" id="Coils"/>
    </source>
</evidence>
<dbReference type="Ensembl" id="ENSSRHT00000015259.1">
    <property type="protein sequence ID" value="ENSSRHP00000014762.1"/>
    <property type="gene ID" value="ENSSRHG00000008216.1"/>
</dbReference>
<proteinExistence type="predicted"/>
<keyword evidence="15" id="KW-1185">Reference proteome</keyword>
<dbReference type="FunFam" id="2.10.25.10:FF:000188">
    <property type="entry name" value="Laminin subunit gamma 2"/>
    <property type="match status" value="1"/>
</dbReference>
<evidence type="ECO:0000256" key="1">
    <source>
        <dbReference type="ARBA" id="ARBA00004302"/>
    </source>
</evidence>
<dbReference type="Ensembl" id="ENSSRHT00000015258.1">
    <property type="protein sequence ID" value="ENSSRHP00000014761.1"/>
    <property type="gene ID" value="ENSSRHG00000008216.1"/>
</dbReference>
<accession>A0A673GN32</accession>
<evidence type="ECO:0000313" key="14">
    <source>
        <dbReference type="Ensembl" id="ENSSRHP00000014760.1"/>
    </source>
</evidence>
<evidence type="ECO:0000256" key="6">
    <source>
        <dbReference type="ARBA" id="ARBA00022869"/>
    </source>
</evidence>
<dbReference type="Proteomes" id="UP000472270">
    <property type="component" value="Unassembled WGS sequence"/>
</dbReference>
<reference evidence="14" key="1">
    <citation type="submission" date="2025-05" db="UniProtKB">
        <authorList>
            <consortium name="Ensembl"/>
        </authorList>
    </citation>
    <scope>IDENTIFICATION</scope>
</reference>
<dbReference type="Gene3D" id="2.170.300.10">
    <property type="entry name" value="Tie2 ligand-binding domain superfamily"/>
    <property type="match status" value="1"/>
</dbReference>
<dbReference type="FunFam" id="2.10.25.10:FF:001369">
    <property type="entry name" value="Laminin, gamma 2"/>
    <property type="match status" value="1"/>
</dbReference>
<dbReference type="PANTHER" id="PTHR10574">
    <property type="entry name" value="NETRIN/LAMININ-RELATED"/>
    <property type="match status" value="1"/>
</dbReference>
<feature type="disulfide bond" evidence="10">
    <location>
        <begin position="139"/>
        <end position="148"/>
    </location>
</feature>
<dbReference type="Pfam" id="PF00052">
    <property type="entry name" value="Laminin_B"/>
    <property type="match status" value="1"/>
</dbReference>
<dbReference type="Gene3D" id="2.10.25.10">
    <property type="entry name" value="Laminin"/>
    <property type="match status" value="2"/>
</dbReference>
<dbReference type="PANTHER" id="PTHR10574:SF270">
    <property type="entry name" value="LAMININ SUBUNIT GAMMA-1"/>
    <property type="match status" value="1"/>
</dbReference>
<feature type="domain" description="Laminin EGF-like" evidence="12">
    <location>
        <begin position="517"/>
        <end position="568"/>
    </location>
</feature>
<dbReference type="OrthoDB" id="430826at2759"/>
<feature type="disulfide bond" evidence="10">
    <location>
        <begin position="541"/>
        <end position="550"/>
    </location>
</feature>
<keyword evidence="6" id="KW-0084">Basement membrane</keyword>
<keyword evidence="11" id="KW-0175">Coiled coil</keyword>
<keyword evidence="8" id="KW-0325">Glycoprotein</keyword>
<dbReference type="AlphaFoldDB" id="A0A673GN32"/>
<evidence type="ECO:0000256" key="10">
    <source>
        <dbReference type="PROSITE-ProRule" id="PRU00460"/>
    </source>
</evidence>
<feature type="domain" description="Laminin IV type A" evidence="13">
    <location>
        <begin position="213"/>
        <end position="384"/>
    </location>
</feature>
<feature type="disulfide bond" evidence="10">
    <location>
        <begin position="119"/>
        <end position="131"/>
    </location>
</feature>
<evidence type="ECO:0000256" key="4">
    <source>
        <dbReference type="ARBA" id="ARBA00022729"/>
    </source>
</evidence>
<evidence type="ECO:0000256" key="9">
    <source>
        <dbReference type="ARBA" id="ARBA00023292"/>
    </source>
</evidence>
<dbReference type="SMART" id="SM00180">
    <property type="entry name" value="EGF_Lam"/>
    <property type="match status" value="5"/>
</dbReference>
<feature type="coiled-coil region" evidence="11">
    <location>
        <begin position="647"/>
        <end position="681"/>
    </location>
</feature>
<dbReference type="PROSITE" id="PS01248">
    <property type="entry name" value="EGF_LAM_1"/>
    <property type="match status" value="2"/>
</dbReference>
<evidence type="ECO:0000256" key="5">
    <source>
        <dbReference type="ARBA" id="ARBA00022737"/>
    </source>
</evidence>
<dbReference type="FunFam" id="2.10.25.10:FF:000130">
    <property type="entry name" value="Laminin subunit beta 1"/>
    <property type="match status" value="1"/>
</dbReference>
<dbReference type="GO" id="GO:0009887">
    <property type="term" value="P:animal organ morphogenesis"/>
    <property type="evidence" value="ECO:0007669"/>
    <property type="project" value="TreeGrafter"/>
</dbReference>
<dbReference type="SMART" id="SM00281">
    <property type="entry name" value="LamB"/>
    <property type="match status" value="1"/>
</dbReference>
<keyword evidence="2" id="KW-0964">Secreted</keyword>
<organism evidence="14 15">
    <name type="scientific">Sinocyclocheilus rhinocerous</name>
    <dbReference type="NCBI Taxonomy" id="307959"/>
    <lineage>
        <taxon>Eukaryota</taxon>
        <taxon>Metazoa</taxon>
        <taxon>Chordata</taxon>
        <taxon>Craniata</taxon>
        <taxon>Vertebrata</taxon>
        <taxon>Euteleostomi</taxon>
        <taxon>Actinopterygii</taxon>
        <taxon>Neopterygii</taxon>
        <taxon>Teleostei</taxon>
        <taxon>Ostariophysi</taxon>
        <taxon>Cypriniformes</taxon>
        <taxon>Cyprinidae</taxon>
        <taxon>Cyprininae</taxon>
        <taxon>Sinocyclocheilus</taxon>
    </lineage>
</organism>
<name>A0A673GN32_9TELE</name>
<evidence type="ECO:0000259" key="13">
    <source>
        <dbReference type="PROSITE" id="PS51115"/>
    </source>
</evidence>
<evidence type="ECO:0000256" key="7">
    <source>
        <dbReference type="ARBA" id="ARBA00023157"/>
    </source>
</evidence>
<comment type="subcellular location">
    <subcellularLocation>
        <location evidence="1">Secreted</location>
        <location evidence="1">Extracellular space</location>
        <location evidence="1">Extracellular matrix</location>
        <location evidence="1">Basement membrane</location>
    </subcellularLocation>
</comment>
<dbReference type="PROSITE" id="PS50027">
    <property type="entry name" value="EGF_LAM_2"/>
    <property type="match status" value="2"/>
</dbReference>
<evidence type="ECO:0000256" key="2">
    <source>
        <dbReference type="ARBA" id="ARBA00022525"/>
    </source>
</evidence>
<keyword evidence="5" id="KW-0677">Repeat</keyword>
<dbReference type="PROSITE" id="PS51115">
    <property type="entry name" value="LAMININ_IVA"/>
    <property type="match status" value="1"/>
</dbReference>
<dbReference type="Pfam" id="PF00053">
    <property type="entry name" value="EGF_laminin"/>
    <property type="match status" value="6"/>
</dbReference>
<dbReference type="GO" id="GO:0005604">
    <property type="term" value="C:basement membrane"/>
    <property type="evidence" value="ECO:0007669"/>
    <property type="project" value="UniProtKB-SubCell"/>
</dbReference>
<dbReference type="SUPFAM" id="SSF57196">
    <property type="entry name" value="EGF/Laminin"/>
    <property type="match status" value="3"/>
</dbReference>
<evidence type="ECO:0000256" key="3">
    <source>
        <dbReference type="ARBA" id="ARBA00022530"/>
    </source>
</evidence>
<evidence type="ECO:0000259" key="12">
    <source>
        <dbReference type="PROSITE" id="PS50027"/>
    </source>
</evidence>
<dbReference type="InterPro" id="IPR000034">
    <property type="entry name" value="Laminin_IV"/>
</dbReference>
<feature type="domain" description="Laminin EGF-like" evidence="12">
    <location>
        <begin position="119"/>
        <end position="164"/>
    </location>
</feature>
<dbReference type="Ensembl" id="ENSSRHT00000015260.1">
    <property type="protein sequence ID" value="ENSSRHP00000014763.1"/>
    <property type="gene ID" value="ENSSRHG00000008216.1"/>
</dbReference>
<keyword evidence="7 10" id="KW-1015">Disulfide bond</keyword>
<sequence>MLARGSAVHLISLRTNGPPASTISSRHYKTEDTASILVSWMWKMKISWIFLCAVCIWSPVHGTVRSSTACSCHGKAQHCRGDHLGLYCINCQGNTEGRHCENCKEEYYHQRAGDNCVPCNCNTAGSQGPGCNNEGRCTCKQGVYGDKCDRCRDDSPVTASGCEPLRLICRSRNSGRLTYNTEECLPCFCSGHSNVCSSAEGYSIYNITSTFENGPEGWRAATVQGVNPSQVQFRWSPTHKDLEVISKEILPVYLFAPAYYLGNQALSYGQTLSFALRLDRGVRRPSISDVILEGAGLKVSASLGDLRTVVPCGKKVTYTFKMDEQPGSKWKPQLSSKEFQTLLSNLTAIKIRGTFGENGRGYLDDVSLVSAKLGPGTPATWVEKCRCPAGYDGLFCERCATGYRRRFPGQGPQSPCDPCFCQGGTCDPETGGCYSADEIPNLQMCPKGYYVNRQQSNSCQKCPCPEGEACYVIPGTQEVMCARCPRGTTGSRCEICDDGFYGDPLGEYGPPKQCQPCQCYGHVDQNAVGNCDRRTGECRKCLNHSTGPKCENCEDGYYHSYLTEPCQACNCNRQGSVSNSCNDKGQCKCKEGYDGLKCDKSTCPSCFNPVKNKIEVYVRQLQEMEDLFKGIGGDDALVNDAQMERAIRAAEVMVQNLEFRANELTNTEKQLQDKLASISRSQLREDRKMEALLTTVDGIRNKDQEYRTEVSEIRKLISEVRLKLQQAKRDIQQAEFPSGDAVPGADTLSDLVQRAADLAEQHQGEAVTVETIAANSLTESEKALDLIRGVISRENKVKDELRDLKKQYETDATKVLDMDRKAIQITDAAGKESGVAQNTLKQLSDLEKKIPKPLTKDIAGVVSKFDGLKGMVEGNLSQYQNFQQYMLNEQKETTDLFNKAKSFQQVQDKLLARANAAEAVKNKSLDIFANNKDSLDKTLETLKGFDDQISGNKDLADAAIRKLPAINATIQKAIADNIETQDILDAMSSHYRDAQDTIDTLTSSATKLEGMSAALPPSLDILEAATKLKKDVDGLKTGASVTRDKLNEEKNKAKAQITEAKNAVMESTGALQNAKNSRDAVSDTLKTITDIMSSLGTSGEIDDTRLAELEDAVAKSRSRVEKELRPRLRDLEEKEAQQRATIAGMINDIDTILADIANLEEIRKSIPNGCYNIPPIERP</sequence>